<gene>
    <name evidence="2" type="primary">CCDC122</name>
</gene>
<name>A0A8D2L9Q6_VARKO</name>
<reference evidence="2" key="1">
    <citation type="submission" date="2025-08" db="UniProtKB">
        <authorList>
            <consortium name="Ensembl"/>
        </authorList>
    </citation>
    <scope>IDENTIFICATION</scope>
</reference>
<keyword evidence="3" id="KW-1185">Reference proteome</keyword>
<organism evidence="2 3">
    <name type="scientific">Varanus komodoensis</name>
    <name type="common">Komodo dragon</name>
    <dbReference type="NCBI Taxonomy" id="61221"/>
    <lineage>
        <taxon>Eukaryota</taxon>
        <taxon>Metazoa</taxon>
        <taxon>Chordata</taxon>
        <taxon>Craniata</taxon>
        <taxon>Vertebrata</taxon>
        <taxon>Euteleostomi</taxon>
        <taxon>Lepidosauria</taxon>
        <taxon>Squamata</taxon>
        <taxon>Bifurcata</taxon>
        <taxon>Unidentata</taxon>
        <taxon>Episquamata</taxon>
        <taxon>Toxicofera</taxon>
        <taxon>Anguimorpha</taxon>
        <taxon>Paleoanguimorpha</taxon>
        <taxon>Varanoidea</taxon>
        <taxon>Varanidae</taxon>
        <taxon>Varanus</taxon>
    </lineage>
</organism>
<dbReference type="AlphaFoldDB" id="A0A8D2L9Q6"/>
<evidence type="ECO:0000313" key="2">
    <source>
        <dbReference type="Ensembl" id="ENSVKKP00000019022.1"/>
    </source>
</evidence>
<dbReference type="CTD" id="160857"/>
<feature type="coiled-coil region" evidence="1">
    <location>
        <begin position="183"/>
        <end position="242"/>
    </location>
</feature>
<dbReference type="RefSeq" id="XP_044304213.1">
    <property type="nucleotide sequence ID" value="XM_044448278.1"/>
</dbReference>
<evidence type="ECO:0000313" key="3">
    <source>
        <dbReference type="Proteomes" id="UP000694545"/>
    </source>
</evidence>
<dbReference type="KEGG" id="vko:123032413"/>
<proteinExistence type="predicted"/>
<evidence type="ECO:0000256" key="1">
    <source>
        <dbReference type="SAM" id="Coils"/>
    </source>
</evidence>
<feature type="coiled-coil region" evidence="1">
    <location>
        <begin position="36"/>
        <end position="70"/>
    </location>
</feature>
<dbReference type="OMA" id="FMTELYE"/>
<keyword evidence="1" id="KW-0175">Coiled coil</keyword>
<dbReference type="OrthoDB" id="9881749at2759"/>
<reference evidence="2" key="2">
    <citation type="submission" date="2025-09" db="UniProtKB">
        <authorList>
            <consortium name="Ensembl"/>
        </authorList>
    </citation>
    <scope>IDENTIFICATION</scope>
</reference>
<sequence length="250" mass="28694">MLSVFSPLAMASPSSPSLTEVVKRVAEQQNSQAAEIETGKALLAELQTQLQELEFQMNCVDSERKAIEREIYHQDESTASLKDRCEKLGRQSAGLSAENVKLRFDAQTLEEEFKGMLRRNRAYYEKIAAHKDRFVEVESKLPLMTELSKKRAAVKEMILQKEALVSSLRNPDVLSASPVQEEIACLQGEIHALKEAVHEKEKALRDERSMHAQLQKEIEVQNKRCEAMLKRLQCQVNKRQANKRRWCWNI</sequence>
<dbReference type="Ensembl" id="ENSVKKT00000019493.1">
    <property type="protein sequence ID" value="ENSVKKP00000019022.1"/>
    <property type="gene ID" value="ENSVKKG00000012937.1"/>
</dbReference>
<dbReference type="GeneID" id="123032413"/>
<dbReference type="Proteomes" id="UP000694545">
    <property type="component" value="Unplaced"/>
</dbReference>
<accession>A0A8D2L9Q6</accession>
<protein>
    <submittedName>
        <fullName evidence="2">Coiled-coil domain containing 122</fullName>
    </submittedName>
</protein>